<dbReference type="Pfam" id="PF10494">
    <property type="entry name" value="Stk19"/>
    <property type="match status" value="1"/>
</dbReference>
<name>A0A485KG93_9STRA</name>
<dbReference type="AlphaFoldDB" id="A0A485KG93"/>
<evidence type="ECO:0000256" key="1">
    <source>
        <dbReference type="ARBA" id="ARBA00093458"/>
    </source>
</evidence>
<evidence type="ECO:0000313" key="3">
    <source>
        <dbReference type="EMBL" id="KAF0714227.1"/>
    </source>
</evidence>
<dbReference type="Proteomes" id="UP000332933">
    <property type="component" value="Unassembled WGS sequence"/>
</dbReference>
<comment type="similarity">
    <text evidence="1">Belongs to the STK19 family.</text>
</comment>
<proteinExistence type="inferred from homology"/>
<feature type="region of interest" description="Disordered" evidence="2">
    <location>
        <begin position="1"/>
        <end position="23"/>
    </location>
</feature>
<reference evidence="3" key="2">
    <citation type="submission" date="2019-06" db="EMBL/GenBank/DDBJ databases">
        <title>Genomics analysis of Aphanomyces spp. identifies a new class of oomycete effector associated with host adaptation.</title>
        <authorList>
            <person name="Gaulin E."/>
        </authorList>
    </citation>
    <scope>NUCLEOTIDE SEQUENCE</scope>
    <source>
        <strain evidence="3">CBS 578.67</strain>
    </source>
</reference>
<gene>
    <name evidence="4" type="primary">Aste57867_3942</name>
    <name evidence="3" type="ORF">As57867_003931</name>
    <name evidence="4" type="ORF">ASTE57867_3942</name>
</gene>
<protein>
    <submittedName>
        <fullName evidence="4">Aste57867_3942 protein</fullName>
    </submittedName>
</protein>
<keyword evidence="5" id="KW-1185">Reference proteome</keyword>
<dbReference type="OrthoDB" id="10261701at2759"/>
<organism evidence="4 5">
    <name type="scientific">Aphanomyces stellatus</name>
    <dbReference type="NCBI Taxonomy" id="120398"/>
    <lineage>
        <taxon>Eukaryota</taxon>
        <taxon>Sar</taxon>
        <taxon>Stramenopiles</taxon>
        <taxon>Oomycota</taxon>
        <taxon>Saprolegniomycetes</taxon>
        <taxon>Saprolegniales</taxon>
        <taxon>Verrucalvaceae</taxon>
        <taxon>Aphanomyces</taxon>
    </lineage>
</organism>
<sequence>MLRRKRRRLLPPPPAADGAKSAETHEALDTIDDDVLDDGVVMNDTLAAIHLLLGRHHSGFAAIGLPSLVLWHQIYSIVPNRTVVDQSVYRMRNDGLLMTMRIALPGPPATAILLTSDYIAFMLQYTVQHSATRVFAKALPQLSKSLTISKNDIYDAIQLLFVSRKRPIPSTAVLEKSLTHLVQSGFLIATTDLTAQLYSFSLPRLGLFITSVARARVAIQSILKRTQYKQMPQVDLKKRKLTCSSLSMDFHLLDMEGVHLVKRLPSSQTFVVCLLNDDDGNDS</sequence>
<accession>A0A485KG93</accession>
<evidence type="ECO:0000313" key="5">
    <source>
        <dbReference type="Proteomes" id="UP000332933"/>
    </source>
</evidence>
<evidence type="ECO:0000256" key="2">
    <source>
        <dbReference type="SAM" id="MobiDB-lite"/>
    </source>
</evidence>
<dbReference type="PANTHER" id="PTHR15243:SF0">
    <property type="entry name" value="SERINE_THREONINE-PROTEIN KINASE 19"/>
    <property type="match status" value="1"/>
</dbReference>
<dbReference type="EMBL" id="VJMH01000845">
    <property type="protein sequence ID" value="KAF0714227.1"/>
    <property type="molecule type" value="Genomic_DNA"/>
</dbReference>
<reference evidence="4 5" key="1">
    <citation type="submission" date="2019-03" db="EMBL/GenBank/DDBJ databases">
        <authorList>
            <person name="Gaulin E."/>
            <person name="Dumas B."/>
        </authorList>
    </citation>
    <scope>NUCLEOTIDE SEQUENCE [LARGE SCALE GENOMIC DNA]</scope>
    <source>
        <strain evidence="4">CBS 568.67</strain>
    </source>
</reference>
<dbReference type="InterPro" id="IPR018865">
    <property type="entry name" value="STK19-like"/>
</dbReference>
<evidence type="ECO:0000313" key="4">
    <source>
        <dbReference type="EMBL" id="VFT81079.1"/>
    </source>
</evidence>
<dbReference type="EMBL" id="CAADRA010000845">
    <property type="protein sequence ID" value="VFT81079.1"/>
    <property type="molecule type" value="Genomic_DNA"/>
</dbReference>
<dbReference type="PANTHER" id="PTHR15243">
    <property type="entry name" value="SERINE/THREONINE-PROTEIN KINASE 19"/>
    <property type="match status" value="1"/>
</dbReference>
<dbReference type="GO" id="GO:0046579">
    <property type="term" value="P:positive regulation of Ras protein signal transduction"/>
    <property type="evidence" value="ECO:0007669"/>
    <property type="project" value="TreeGrafter"/>
</dbReference>